<feature type="domain" description="Fructose-1-6-bisphosphatase class 1 C-terminal" evidence="9">
    <location>
        <begin position="815"/>
        <end position="937"/>
    </location>
</feature>
<dbReference type="Proteomes" id="UP000830671">
    <property type="component" value="Chromosome 7"/>
</dbReference>
<dbReference type="PANTHER" id="PTHR43791">
    <property type="entry name" value="PERMEASE-RELATED"/>
    <property type="match status" value="1"/>
</dbReference>
<dbReference type="Pfam" id="PF07690">
    <property type="entry name" value="MFS_1"/>
    <property type="match status" value="1"/>
</dbReference>
<keyword evidence="5 7" id="KW-0472">Membrane</keyword>
<evidence type="ECO:0000256" key="3">
    <source>
        <dbReference type="ARBA" id="ARBA00022692"/>
    </source>
</evidence>
<evidence type="ECO:0000256" key="2">
    <source>
        <dbReference type="ARBA" id="ARBA00022448"/>
    </source>
</evidence>
<accession>A0A9Q8WLN3</accession>
<dbReference type="EMBL" id="CP019479">
    <property type="protein sequence ID" value="UQC87909.1"/>
    <property type="molecule type" value="Genomic_DNA"/>
</dbReference>
<evidence type="ECO:0000256" key="6">
    <source>
        <dbReference type="SAM" id="MobiDB-lite"/>
    </source>
</evidence>
<dbReference type="AlphaFoldDB" id="A0A9Q8WLN3"/>
<dbReference type="GO" id="GO:0022857">
    <property type="term" value="F:transmembrane transporter activity"/>
    <property type="evidence" value="ECO:0007669"/>
    <property type="project" value="InterPro"/>
</dbReference>
<keyword evidence="4 7" id="KW-1133">Transmembrane helix</keyword>
<dbReference type="GO" id="GO:0005975">
    <property type="term" value="P:carbohydrate metabolic process"/>
    <property type="evidence" value="ECO:0007669"/>
    <property type="project" value="InterPro"/>
</dbReference>
<feature type="region of interest" description="Disordered" evidence="6">
    <location>
        <begin position="689"/>
        <end position="712"/>
    </location>
</feature>
<evidence type="ECO:0000256" key="1">
    <source>
        <dbReference type="ARBA" id="ARBA00004141"/>
    </source>
</evidence>
<dbReference type="InterPro" id="IPR044015">
    <property type="entry name" value="FBPase_C_dom"/>
</dbReference>
<dbReference type="Pfam" id="PF00316">
    <property type="entry name" value="FBPase"/>
    <property type="match status" value="1"/>
</dbReference>
<feature type="transmembrane region" description="Helical" evidence="7">
    <location>
        <begin position="371"/>
        <end position="393"/>
    </location>
</feature>
<keyword evidence="2" id="KW-0813">Transport</keyword>
<feature type="transmembrane region" description="Helical" evidence="7">
    <location>
        <begin position="413"/>
        <end position="430"/>
    </location>
</feature>
<keyword evidence="11" id="KW-1185">Reference proteome</keyword>
<dbReference type="RefSeq" id="XP_049149515.1">
    <property type="nucleotide sequence ID" value="XM_049292369.1"/>
</dbReference>
<dbReference type="KEGG" id="clup:CLUP02_13430"/>
<feature type="transmembrane region" description="Helical" evidence="7">
    <location>
        <begin position="177"/>
        <end position="199"/>
    </location>
</feature>
<proteinExistence type="predicted"/>
<evidence type="ECO:0000256" key="5">
    <source>
        <dbReference type="ARBA" id="ARBA00023136"/>
    </source>
</evidence>
<comment type="subcellular location">
    <subcellularLocation>
        <location evidence="1">Membrane</location>
        <topology evidence="1">Multi-pass membrane protein</topology>
    </subcellularLocation>
</comment>
<dbReference type="SUPFAM" id="SSF103473">
    <property type="entry name" value="MFS general substrate transporter"/>
    <property type="match status" value="1"/>
</dbReference>
<feature type="domain" description="Fructose-1-6-bisphosphatase class I N-terminal" evidence="8">
    <location>
        <begin position="651"/>
        <end position="783"/>
    </location>
</feature>
<organism evidence="10 11">
    <name type="scientific">Colletotrichum lupini</name>
    <dbReference type="NCBI Taxonomy" id="145971"/>
    <lineage>
        <taxon>Eukaryota</taxon>
        <taxon>Fungi</taxon>
        <taxon>Dikarya</taxon>
        <taxon>Ascomycota</taxon>
        <taxon>Pezizomycotina</taxon>
        <taxon>Sordariomycetes</taxon>
        <taxon>Hypocreomycetidae</taxon>
        <taxon>Glomerellales</taxon>
        <taxon>Glomerellaceae</taxon>
        <taxon>Colletotrichum</taxon>
        <taxon>Colletotrichum acutatum species complex</taxon>
    </lineage>
</organism>
<dbReference type="InterPro" id="IPR011701">
    <property type="entry name" value="MFS"/>
</dbReference>
<evidence type="ECO:0000259" key="9">
    <source>
        <dbReference type="Pfam" id="PF18913"/>
    </source>
</evidence>
<dbReference type="PANTHER" id="PTHR43791:SF91">
    <property type="entry name" value="MAJOR FACILITATOR SUPERFAMILY (MFS) PROFILE DOMAIN-CONTAINING PROTEIN-RELATED"/>
    <property type="match status" value="1"/>
</dbReference>
<evidence type="ECO:0000256" key="4">
    <source>
        <dbReference type="ARBA" id="ARBA00022989"/>
    </source>
</evidence>
<dbReference type="Pfam" id="PF18913">
    <property type="entry name" value="FBPase_C"/>
    <property type="match status" value="1"/>
</dbReference>
<dbReference type="GO" id="GO:0016791">
    <property type="term" value="F:phosphatase activity"/>
    <property type="evidence" value="ECO:0007669"/>
    <property type="project" value="InterPro"/>
</dbReference>
<dbReference type="SUPFAM" id="SSF56655">
    <property type="entry name" value="Carbohydrate phosphatase"/>
    <property type="match status" value="1"/>
</dbReference>
<dbReference type="Gene3D" id="3.30.540.10">
    <property type="entry name" value="Fructose-1,6-Bisphosphatase, subunit A, domain 1"/>
    <property type="match status" value="1"/>
</dbReference>
<feature type="transmembrane region" description="Helical" evidence="7">
    <location>
        <begin position="266"/>
        <end position="289"/>
    </location>
</feature>
<dbReference type="Gene3D" id="3.40.190.80">
    <property type="match status" value="1"/>
</dbReference>
<dbReference type="GO" id="GO:0016020">
    <property type="term" value="C:membrane"/>
    <property type="evidence" value="ECO:0007669"/>
    <property type="project" value="UniProtKB-SubCell"/>
</dbReference>
<evidence type="ECO:0000259" key="8">
    <source>
        <dbReference type="Pfam" id="PF00316"/>
    </source>
</evidence>
<feature type="transmembrane region" description="Helical" evidence="7">
    <location>
        <begin position="487"/>
        <end position="507"/>
    </location>
</feature>
<protein>
    <submittedName>
        <fullName evidence="10">High-affinity nicotinic acid transporter</fullName>
    </submittedName>
</protein>
<dbReference type="Gene3D" id="1.20.1250.20">
    <property type="entry name" value="MFS general substrate transporter like domains"/>
    <property type="match status" value="1"/>
</dbReference>
<feature type="transmembrane region" description="Helical" evidence="7">
    <location>
        <begin position="301"/>
        <end position="321"/>
    </location>
</feature>
<dbReference type="InterPro" id="IPR023079">
    <property type="entry name" value="SBPase"/>
</dbReference>
<sequence length="940" mass="103711">MSLGWYARILQMMEGWAMIPPSVLGALQRMMCRYSNASEALSIAGSMMSAPIQPDEVWIDHDATAASRKQQANAAVARANVDNLRDDPEARAAFLSTFSAEEERSVINKVDKAFLLLIGVMFMIKQVKQFCRLAEAIRPSALTNFQIDQTNAANVRVLQAGESRNIMKELDMTSDQYNWVGSIYGIAYIIFEAPSNLLLKRMSPHLWQSRIFLTWGIITACQAAAQNRHQLYAMRFLLGMFEAGMFPGIMAQLSSWYRTDEIGKPVTWFFAMSNLAGIIGSILCYGISYMNGIRGISAWRWVYLLEGLATIVFSGVAFWLLPDYPKSPRSRRFLTEREQEFVEARLPENAPLTNDPDFAGKEIWAVLRTPLIWSFMLSQTLINIGGYALTWYLPTIVTNLGFVGLPRNQLLNMPPAFAAIVGLIFLAWFMSRAYIVRPAYIISATLSGSTGTAFTLGLQSGIAQLGGVIGPQLFQSKFAYNGYKTSFAIAAATTIASFVANLWTWWLTRNTEYDVMRVRRKILKARKLGKVNFDDDIRVFEERRFYDGFKRQGGDSEWWIKGEPVENVWGPCRSVNSRNFTDPKITHFGPDSTLSEGPHIPSSQPVMSASPALAQLLEKVIPQGDRSSLRSDVIPAVLDAISGIAKTLQASQHVSHAGTANAFGDDQLNVDVLSENVMREAIARCPSIQTASSEEDPIEKPARPQASAGANEIPATSEEYTVAFDPLDGSSIIAPNWTVGTIVGIWDGRTAVGQSPVEKQIAAVIGVIGPRTTAIVAVRIPGADSACFEIGYGPNGVEDCEVIRPVVKLADAPFKTRYFAPANLRHAADDERYSALITRFIKEKYTLRYCGGLVPDIVHALVKGHGVYVMPVTPGVLPKLRFLYELYPIALIMECAGGQAIDPTDGRPLLEKIQKDCDGRAGLICGTTEEVRIVKQVLLG</sequence>
<reference evidence="10" key="1">
    <citation type="journal article" date="2021" name="Mol. Plant Microbe Interact.">
        <title>Complete Genome Sequence of the Plant-Pathogenic Fungus Colletotrichum lupini.</title>
        <authorList>
            <person name="Baroncelli R."/>
            <person name="Pensec F."/>
            <person name="Da Lio D."/>
            <person name="Boufleur T."/>
            <person name="Vicente I."/>
            <person name="Sarrocco S."/>
            <person name="Picot A."/>
            <person name="Baraldi E."/>
            <person name="Sukno S."/>
            <person name="Thon M."/>
            <person name="Le Floch G."/>
        </authorList>
    </citation>
    <scope>NUCLEOTIDE SEQUENCE</scope>
    <source>
        <strain evidence="10">IMI 504893</strain>
    </source>
</reference>
<gene>
    <name evidence="10" type="ORF">CLUP02_13430</name>
</gene>
<evidence type="ECO:0000256" key="7">
    <source>
        <dbReference type="SAM" id="Phobius"/>
    </source>
</evidence>
<dbReference type="InterPro" id="IPR036259">
    <property type="entry name" value="MFS_trans_sf"/>
</dbReference>
<evidence type="ECO:0000313" key="11">
    <source>
        <dbReference type="Proteomes" id="UP000830671"/>
    </source>
</evidence>
<dbReference type="PRINTS" id="PR01958">
    <property type="entry name" value="S17BPHPHTASE"/>
</dbReference>
<dbReference type="InterPro" id="IPR033391">
    <property type="entry name" value="FBPase_N"/>
</dbReference>
<name>A0A9Q8WLN3_9PEZI</name>
<keyword evidence="3 7" id="KW-0812">Transmembrane</keyword>
<feature type="transmembrane region" description="Helical" evidence="7">
    <location>
        <begin position="232"/>
        <end position="254"/>
    </location>
</feature>
<dbReference type="GeneID" id="73347379"/>
<evidence type="ECO:0000313" key="10">
    <source>
        <dbReference type="EMBL" id="UQC87909.1"/>
    </source>
</evidence>